<keyword evidence="2" id="KW-1185">Reference proteome</keyword>
<evidence type="ECO:0000313" key="1">
    <source>
        <dbReference type="EMBL" id="OEL10075.1"/>
    </source>
</evidence>
<evidence type="ECO:0000313" key="2">
    <source>
        <dbReference type="Proteomes" id="UP000095601"/>
    </source>
</evidence>
<comment type="caution">
    <text evidence="1">The sequence shown here is derived from an EMBL/GenBank/DDBJ whole genome shotgun (WGS) entry which is preliminary data.</text>
</comment>
<dbReference type="Proteomes" id="UP000095601">
    <property type="component" value="Unassembled WGS sequence"/>
</dbReference>
<dbReference type="AlphaFoldDB" id="A0A1E5UBP5"/>
<gene>
    <name evidence="1" type="ORF">BHF72_0769</name>
</gene>
<name>A0A1E5UBP5_9FLAO</name>
<dbReference type="EMBL" id="MKGI01000079">
    <property type="protein sequence ID" value="OEL10075.1"/>
    <property type="molecule type" value="Genomic_DNA"/>
</dbReference>
<accession>A0A1E5UBP5</accession>
<proteinExistence type="predicted"/>
<reference evidence="1 2" key="1">
    <citation type="submission" date="2016-09" db="EMBL/GenBank/DDBJ databases">
        <authorList>
            <person name="Capua I."/>
            <person name="De Benedictis P."/>
            <person name="Joannis T."/>
            <person name="Lombin L.H."/>
            <person name="Cattoli G."/>
        </authorList>
    </citation>
    <scope>NUCLEOTIDE SEQUENCE [LARGE SCALE GENOMIC DNA]</scope>
    <source>
        <strain evidence="1 2">NRS-1</strain>
    </source>
</reference>
<sequence length="41" mass="4740">MLEIFHNLSLADKADLADVPLVNLISFFLPQKKQKEKLENK</sequence>
<protein>
    <submittedName>
        <fullName evidence="1">Uncharacterized protein</fullName>
    </submittedName>
</protein>
<organism evidence="1 2">
    <name type="scientific">Cloacibacterium normanense</name>
    <dbReference type="NCBI Taxonomy" id="237258"/>
    <lineage>
        <taxon>Bacteria</taxon>
        <taxon>Pseudomonadati</taxon>
        <taxon>Bacteroidota</taxon>
        <taxon>Flavobacteriia</taxon>
        <taxon>Flavobacteriales</taxon>
        <taxon>Weeksellaceae</taxon>
    </lineage>
</organism>